<evidence type="ECO:0000256" key="8">
    <source>
        <dbReference type="SAM" id="SignalP"/>
    </source>
</evidence>
<keyword evidence="4 7" id="KW-0812">Transmembrane</keyword>
<evidence type="ECO:0000313" key="11">
    <source>
        <dbReference type="Proteomes" id="UP000677244"/>
    </source>
</evidence>
<dbReference type="SUPFAM" id="SSF49464">
    <property type="entry name" value="Carboxypeptidase regulatory domain-like"/>
    <property type="match status" value="1"/>
</dbReference>
<dbReference type="InterPro" id="IPR023997">
    <property type="entry name" value="TonB-dep_OMP_SusC/RagA_CS"/>
</dbReference>
<comment type="subcellular location">
    <subcellularLocation>
        <location evidence="1 7">Cell outer membrane</location>
        <topology evidence="1 7">Multi-pass membrane protein</topology>
    </subcellularLocation>
</comment>
<dbReference type="Proteomes" id="UP000677244">
    <property type="component" value="Unassembled WGS sequence"/>
</dbReference>
<keyword evidence="3 7" id="KW-1134">Transmembrane beta strand</keyword>
<dbReference type="InterPro" id="IPR023996">
    <property type="entry name" value="TonB-dep_OMP_SusC/RagA"/>
</dbReference>
<proteinExistence type="inferred from homology"/>
<evidence type="ECO:0000259" key="9">
    <source>
        <dbReference type="Pfam" id="PF07715"/>
    </source>
</evidence>
<organism evidence="10 11">
    <name type="scientific">Niastella soli</name>
    <dbReference type="NCBI Taxonomy" id="2821487"/>
    <lineage>
        <taxon>Bacteria</taxon>
        <taxon>Pseudomonadati</taxon>
        <taxon>Bacteroidota</taxon>
        <taxon>Chitinophagia</taxon>
        <taxon>Chitinophagales</taxon>
        <taxon>Chitinophagaceae</taxon>
        <taxon>Niastella</taxon>
    </lineage>
</organism>
<comment type="similarity">
    <text evidence="7">Belongs to the TonB-dependent receptor family.</text>
</comment>
<dbReference type="InterPro" id="IPR008969">
    <property type="entry name" value="CarboxyPept-like_regulatory"/>
</dbReference>
<gene>
    <name evidence="10" type="ORF">J7I42_34670</name>
</gene>
<accession>A0ABS3Z5Q7</accession>
<sequence>MKILLSISIRVFMSCLYLLPAALYAQHTFTVSGTVMDVNGKEIPAVSVAVKGIAGKGTNTDNDGHFRLENIEAGAVLVFSHINFSSYEFPVLGQKDKIKVVLEQKINSNDEVVVVGRGAQRKITTTGAVTSVDPKDLQLPATSVSNMLGGRVPGIISVTRSGEPGSDFSEFWVRGISTFGASSAALVLIDGVEGNLNNIDPSDIESFAILKDASATAVFGVRGANGVVTITTKRGKAGALKVNFRANTTLTRSARMPEYVDSYNYALLANEARKARGQSPVYSDVELELFKSGLDPDLYPDVNWRDVILKDHSRYDQYNLNVSGGGTNARYYMSLGYLNKEGIFKQDYTEHKYDVNTNYKKFTFRANTDVDLTRTTKLSLLMDDAIVKQGAPAYNPDNSYLWNSLANIVPVAVPIKYSNGQLAAYGAGGTDLTPYYLLNYTGFRKTDANTINAKLSLDQDLRFITPGLSARGLFSWTYSGTNTATHVKLGADAYRQIGRANDGSLVTIRSITASVPVYAQAAGVNRSMYMEGQLNYVRRFNNVHNVSGLVHYYRQEDITSNVAAYELPYMSIIPLRTQTVSARATYSYKDIYLLEGNIGYSGSENFKPGEQYGLFPAVSAGWVPTQYEWVMNHLTFLDYFKIRGSVGKVGNSRIVNSSDLLVRFPYQTIMSLGSNSWGLTLTESKVGTDNLKWQTSIKYDLGLEMKLFHNTLDLIVDLFKTEAKDIYQQRVTIPEEVGAAQSPYLNTGSMRSWGADGTLGITRQLNKDLLVTVRSNFTFSRNKVTHWEQTGINYPYQSYSGVPYGVQRGLIALGLFEDDADIASSPRQTFMTNYLPGDIKYKDVNGDGIINTDDVVPLNYSNVPRIVMGFAAVVNFKKWSMNVLFTRQSKVSYFLGGTGYYPFAGQSTGNVLSIVADPANRWIPSSMAEKGISENSNARFPRLTYGDNPNNNRSSTFWLSDASFWRLQNAEINYRWESAWLRKCGINAATFSLLGANLAVWDNVKLWDPEQASKNGAAYPLQRTYTLQLYLNFN</sequence>
<dbReference type="PROSITE" id="PS00018">
    <property type="entry name" value="EF_HAND_1"/>
    <property type="match status" value="1"/>
</dbReference>
<keyword evidence="6 7" id="KW-0998">Cell outer membrane</keyword>
<evidence type="ECO:0000256" key="1">
    <source>
        <dbReference type="ARBA" id="ARBA00004571"/>
    </source>
</evidence>
<dbReference type="Gene3D" id="2.60.40.1120">
    <property type="entry name" value="Carboxypeptidase-like, regulatory domain"/>
    <property type="match status" value="1"/>
</dbReference>
<keyword evidence="10" id="KW-0675">Receptor</keyword>
<keyword evidence="2 7" id="KW-0813">Transport</keyword>
<evidence type="ECO:0000256" key="4">
    <source>
        <dbReference type="ARBA" id="ARBA00022692"/>
    </source>
</evidence>
<dbReference type="InterPro" id="IPR037066">
    <property type="entry name" value="Plug_dom_sf"/>
</dbReference>
<dbReference type="Pfam" id="PF07715">
    <property type="entry name" value="Plug"/>
    <property type="match status" value="1"/>
</dbReference>
<keyword evidence="5 7" id="KW-0472">Membrane</keyword>
<evidence type="ECO:0000256" key="3">
    <source>
        <dbReference type="ARBA" id="ARBA00022452"/>
    </source>
</evidence>
<dbReference type="InterPro" id="IPR036942">
    <property type="entry name" value="Beta-barrel_TonB_sf"/>
</dbReference>
<dbReference type="Gene3D" id="2.40.170.20">
    <property type="entry name" value="TonB-dependent receptor, beta-barrel domain"/>
    <property type="match status" value="1"/>
</dbReference>
<evidence type="ECO:0000256" key="7">
    <source>
        <dbReference type="PROSITE-ProRule" id="PRU01360"/>
    </source>
</evidence>
<evidence type="ECO:0000256" key="5">
    <source>
        <dbReference type="ARBA" id="ARBA00023136"/>
    </source>
</evidence>
<dbReference type="RefSeq" id="WP_209145096.1">
    <property type="nucleotide sequence ID" value="NZ_JAGHKO010000024.1"/>
</dbReference>
<dbReference type="InterPro" id="IPR039426">
    <property type="entry name" value="TonB-dep_rcpt-like"/>
</dbReference>
<dbReference type="EMBL" id="JAGHKO010000024">
    <property type="protein sequence ID" value="MBO9205486.1"/>
    <property type="molecule type" value="Genomic_DNA"/>
</dbReference>
<protein>
    <submittedName>
        <fullName evidence="10">TonB-dependent receptor</fullName>
    </submittedName>
</protein>
<dbReference type="PROSITE" id="PS52016">
    <property type="entry name" value="TONB_DEPENDENT_REC_3"/>
    <property type="match status" value="1"/>
</dbReference>
<evidence type="ECO:0000256" key="2">
    <source>
        <dbReference type="ARBA" id="ARBA00022448"/>
    </source>
</evidence>
<feature type="signal peptide" evidence="8">
    <location>
        <begin position="1"/>
        <end position="25"/>
    </location>
</feature>
<reference evidence="10 11" key="1">
    <citation type="submission" date="2021-03" db="EMBL/GenBank/DDBJ databases">
        <title>Assistant Professor.</title>
        <authorList>
            <person name="Huq M.A."/>
        </authorList>
    </citation>
    <scope>NUCLEOTIDE SEQUENCE [LARGE SCALE GENOMIC DNA]</scope>
    <source>
        <strain evidence="10 11">MAH-29</strain>
    </source>
</reference>
<evidence type="ECO:0000313" key="10">
    <source>
        <dbReference type="EMBL" id="MBO9205486.1"/>
    </source>
</evidence>
<dbReference type="NCBIfam" id="TIGR04056">
    <property type="entry name" value="OMP_RagA_SusC"/>
    <property type="match status" value="1"/>
</dbReference>
<dbReference type="InterPro" id="IPR018247">
    <property type="entry name" value="EF_Hand_1_Ca_BS"/>
</dbReference>
<keyword evidence="11" id="KW-1185">Reference proteome</keyword>
<dbReference type="InterPro" id="IPR012910">
    <property type="entry name" value="Plug_dom"/>
</dbReference>
<dbReference type="Gene3D" id="2.170.130.10">
    <property type="entry name" value="TonB-dependent receptor, plug domain"/>
    <property type="match status" value="1"/>
</dbReference>
<dbReference type="NCBIfam" id="TIGR04057">
    <property type="entry name" value="SusC_RagA_signa"/>
    <property type="match status" value="1"/>
</dbReference>
<feature type="chain" id="PRO_5046976230" evidence="8">
    <location>
        <begin position="26"/>
        <end position="1034"/>
    </location>
</feature>
<feature type="domain" description="TonB-dependent receptor plug" evidence="9">
    <location>
        <begin position="122"/>
        <end position="227"/>
    </location>
</feature>
<evidence type="ECO:0000256" key="6">
    <source>
        <dbReference type="ARBA" id="ARBA00023237"/>
    </source>
</evidence>
<keyword evidence="8" id="KW-0732">Signal</keyword>
<dbReference type="SUPFAM" id="SSF56935">
    <property type="entry name" value="Porins"/>
    <property type="match status" value="1"/>
</dbReference>
<comment type="caution">
    <text evidence="10">The sequence shown here is derived from an EMBL/GenBank/DDBJ whole genome shotgun (WGS) entry which is preliminary data.</text>
</comment>
<name>A0ABS3Z5Q7_9BACT</name>
<dbReference type="Pfam" id="PF13715">
    <property type="entry name" value="CarbopepD_reg_2"/>
    <property type="match status" value="1"/>
</dbReference>